<dbReference type="SMART" id="SM00164">
    <property type="entry name" value="TBC"/>
    <property type="match status" value="1"/>
</dbReference>
<evidence type="ECO:0000313" key="8">
    <source>
        <dbReference type="Proteomes" id="UP001157974"/>
    </source>
</evidence>
<dbReference type="InterPro" id="IPR035969">
    <property type="entry name" value="Rab-GAP_TBC_sf"/>
</dbReference>
<proteinExistence type="inferred from homology"/>
<evidence type="ECO:0000256" key="4">
    <source>
        <dbReference type="ARBA" id="ARBA00023306"/>
    </source>
</evidence>
<evidence type="ECO:0000256" key="5">
    <source>
        <dbReference type="ARBA" id="ARBA00061049"/>
    </source>
</evidence>
<dbReference type="PANTHER" id="PTHR22957:SF263">
    <property type="entry name" value="MITOTIC CHECK POINT PROTEIN BUB2"/>
    <property type="match status" value="1"/>
</dbReference>
<gene>
    <name evidence="7" type="ORF">NDN08_007582</name>
</gene>
<evidence type="ECO:0000256" key="2">
    <source>
        <dbReference type="ARBA" id="ARBA00022490"/>
    </source>
</evidence>
<dbReference type="Pfam" id="PF00566">
    <property type="entry name" value="RabGAP-TBC"/>
    <property type="match status" value="1"/>
</dbReference>
<dbReference type="Proteomes" id="UP001157974">
    <property type="component" value="Unassembled WGS sequence"/>
</dbReference>
<protein>
    <recommendedName>
        <fullName evidence="6">Rab-GAP TBC domain-containing protein</fullName>
    </recommendedName>
</protein>
<dbReference type="SUPFAM" id="SSF47923">
    <property type="entry name" value="Ypt/Rab-GAP domain of gyp1p"/>
    <property type="match status" value="2"/>
</dbReference>
<organism evidence="7 8">
    <name type="scientific">Rhodosorus marinus</name>
    <dbReference type="NCBI Taxonomy" id="101924"/>
    <lineage>
        <taxon>Eukaryota</taxon>
        <taxon>Rhodophyta</taxon>
        <taxon>Stylonematophyceae</taxon>
        <taxon>Stylonematales</taxon>
        <taxon>Stylonemataceae</taxon>
        <taxon>Rhodosorus</taxon>
    </lineage>
</organism>
<evidence type="ECO:0000313" key="7">
    <source>
        <dbReference type="EMBL" id="KAJ8907471.1"/>
    </source>
</evidence>
<dbReference type="Gene3D" id="1.10.8.270">
    <property type="entry name" value="putative rabgap domain of human tbc1 domain family member 14 like domains"/>
    <property type="match status" value="1"/>
</dbReference>
<dbReference type="AlphaFoldDB" id="A0AAV8V0T7"/>
<keyword evidence="4" id="KW-0131">Cell cycle</keyword>
<keyword evidence="8" id="KW-1185">Reference proteome</keyword>
<dbReference type="GO" id="GO:0005096">
    <property type="term" value="F:GTPase activator activity"/>
    <property type="evidence" value="ECO:0007669"/>
    <property type="project" value="TreeGrafter"/>
</dbReference>
<dbReference type="PANTHER" id="PTHR22957">
    <property type="entry name" value="TBC1 DOMAIN FAMILY MEMBER GTPASE-ACTIVATING PROTEIN"/>
    <property type="match status" value="1"/>
</dbReference>
<dbReference type="Gene3D" id="1.10.472.80">
    <property type="entry name" value="Ypt/Rab-GAP domain of gyp1p, domain 3"/>
    <property type="match status" value="1"/>
</dbReference>
<evidence type="ECO:0000259" key="6">
    <source>
        <dbReference type="PROSITE" id="PS50086"/>
    </source>
</evidence>
<comment type="subcellular location">
    <subcellularLocation>
        <location evidence="1">Cytoplasm</location>
        <location evidence="1">Cytoskeleton</location>
    </subcellularLocation>
</comment>
<reference evidence="7 8" key="1">
    <citation type="journal article" date="2023" name="Nat. Commun.">
        <title>Origin of minicircular mitochondrial genomes in red algae.</title>
        <authorList>
            <person name="Lee Y."/>
            <person name="Cho C.H."/>
            <person name="Lee Y.M."/>
            <person name="Park S.I."/>
            <person name="Yang J.H."/>
            <person name="West J.A."/>
            <person name="Bhattacharya D."/>
            <person name="Yoon H.S."/>
        </authorList>
    </citation>
    <scope>NUCLEOTIDE SEQUENCE [LARGE SCALE GENOMIC DNA]</scope>
    <source>
        <strain evidence="7 8">CCMP1338</strain>
        <tissue evidence="7">Whole cell</tissue>
    </source>
</reference>
<evidence type="ECO:0000256" key="3">
    <source>
        <dbReference type="ARBA" id="ARBA00023212"/>
    </source>
</evidence>
<keyword evidence="2" id="KW-0963">Cytoplasm</keyword>
<keyword evidence="3" id="KW-0206">Cytoskeleton</keyword>
<comment type="caution">
    <text evidence="7">The sequence shown here is derived from an EMBL/GenBank/DDBJ whole genome shotgun (WGS) entry which is preliminary data.</text>
</comment>
<dbReference type="EMBL" id="JAMWBK010000002">
    <property type="protein sequence ID" value="KAJ8907471.1"/>
    <property type="molecule type" value="Genomic_DNA"/>
</dbReference>
<dbReference type="GO" id="GO:0005856">
    <property type="term" value="C:cytoskeleton"/>
    <property type="evidence" value="ECO:0007669"/>
    <property type="project" value="UniProtKB-SubCell"/>
</dbReference>
<sequence length="308" mass="34688">MGGEDVLMSEYERLLRRGDGAVEEDVNDRLSKLKELVLFQGLPDSASLSGSCGRGSLRGTVWKALLGVGEVNVDHYKELVSRGPSVDYQKIAIDVSRTFSKHEEYTSRVPREMLVRLLNALVHERGNEPETYLQSMSVLAAPFLFLMTEPEAFLSFDVFLTERIPDYVFKYIGVHRGCNIMNKLLRQLDPELYTRFSEFKLIPQAYAFPNISSLGMCVLPLSDSLRLLDVQLAYGSHLGVLFSLGRLVLARGKIMRVKGKIPIITRDMQTGFGFNSRQVLSCTMQSIIPQIDEELYVEVENHTGELGD</sequence>
<dbReference type="PROSITE" id="PS50086">
    <property type="entry name" value="TBC_RABGAP"/>
    <property type="match status" value="1"/>
</dbReference>
<evidence type="ECO:0000256" key="1">
    <source>
        <dbReference type="ARBA" id="ARBA00004245"/>
    </source>
</evidence>
<accession>A0AAV8V0T7</accession>
<feature type="domain" description="Rab-GAP TBC" evidence="6">
    <location>
        <begin position="52"/>
        <end position="235"/>
    </location>
</feature>
<comment type="similarity">
    <text evidence="5">Belongs to the BUB2 family.</text>
</comment>
<dbReference type="FunFam" id="1.10.8.270:FF:000035">
    <property type="entry name" value="Cell cycle arrest protein BUB2"/>
    <property type="match status" value="1"/>
</dbReference>
<name>A0AAV8V0T7_9RHOD</name>
<dbReference type="InterPro" id="IPR000195">
    <property type="entry name" value="Rab-GAP-TBC_dom"/>
</dbReference>